<dbReference type="PANTHER" id="PTHR33840:SF1">
    <property type="entry name" value="TLE1 PHOSPHOLIPASE DOMAIN-CONTAINING PROTEIN"/>
    <property type="match status" value="1"/>
</dbReference>
<dbReference type="AlphaFoldDB" id="A0A316Z4S9"/>
<dbReference type="InterPro" id="IPR018712">
    <property type="entry name" value="Tle1-like_cat"/>
</dbReference>
<dbReference type="STRING" id="58919.A0A316Z4S9"/>
<reference evidence="3 4" key="1">
    <citation type="journal article" date="2018" name="Mol. Biol. Evol.">
        <title>Broad Genomic Sampling Reveals a Smut Pathogenic Ancestry of the Fungal Clade Ustilaginomycotina.</title>
        <authorList>
            <person name="Kijpornyongpan T."/>
            <person name="Mondo S.J."/>
            <person name="Barry K."/>
            <person name="Sandor L."/>
            <person name="Lee J."/>
            <person name="Lipzen A."/>
            <person name="Pangilinan J."/>
            <person name="LaButti K."/>
            <person name="Hainaut M."/>
            <person name="Henrissat B."/>
            <person name="Grigoriev I.V."/>
            <person name="Spatafora J.W."/>
            <person name="Aime M.C."/>
        </authorList>
    </citation>
    <scope>NUCLEOTIDE SEQUENCE [LARGE SCALE GENOMIC DNA]</scope>
    <source>
        <strain evidence="3 4">MCA 4186</strain>
    </source>
</reference>
<proteinExistence type="predicted"/>
<evidence type="ECO:0000313" key="4">
    <source>
        <dbReference type="Proteomes" id="UP000245946"/>
    </source>
</evidence>
<organism evidence="3 4">
    <name type="scientific">Tilletiopsis washingtonensis</name>
    <dbReference type="NCBI Taxonomy" id="58919"/>
    <lineage>
        <taxon>Eukaryota</taxon>
        <taxon>Fungi</taxon>
        <taxon>Dikarya</taxon>
        <taxon>Basidiomycota</taxon>
        <taxon>Ustilaginomycotina</taxon>
        <taxon>Exobasidiomycetes</taxon>
        <taxon>Entylomatales</taxon>
        <taxon>Entylomatales incertae sedis</taxon>
        <taxon>Tilletiopsis</taxon>
    </lineage>
</organism>
<name>A0A316Z4S9_9BASI</name>
<dbReference type="PANTHER" id="PTHR33840">
    <property type="match status" value="1"/>
</dbReference>
<dbReference type="EMBL" id="KZ819298">
    <property type="protein sequence ID" value="PWN96777.1"/>
    <property type="molecule type" value="Genomic_DNA"/>
</dbReference>
<dbReference type="OrthoDB" id="3057168at2759"/>
<evidence type="ECO:0000259" key="2">
    <source>
        <dbReference type="Pfam" id="PF09994"/>
    </source>
</evidence>
<dbReference type="GeneID" id="37272959"/>
<dbReference type="Pfam" id="PF09994">
    <property type="entry name" value="T6SS_Tle1-like_cat"/>
    <property type="match status" value="1"/>
</dbReference>
<feature type="compositionally biased region" description="Polar residues" evidence="1">
    <location>
        <begin position="33"/>
        <end position="52"/>
    </location>
</feature>
<protein>
    <recommendedName>
        <fullName evidence="2">T6SS Phospholipase effector Tle1-like catalytic domain-containing protein</fullName>
    </recommendedName>
</protein>
<dbReference type="RefSeq" id="XP_025597056.1">
    <property type="nucleotide sequence ID" value="XM_025745415.1"/>
</dbReference>
<feature type="domain" description="T6SS Phospholipase effector Tle1-like catalytic" evidence="2">
    <location>
        <begin position="119"/>
        <end position="453"/>
    </location>
</feature>
<sequence>MRLYRARCAALPLASHHDLPPSTMTPAPTTPSGKTASTSAIRAAAQTATIENPASTSTAPASTALASTAAASPSAASPSSSRAVPPSPSAQLLITAPVTPQAKHPQAGNLPEQHRPEQRLIVLCDGTWQSRRKVSTVLRDGSLTVEDDDADYFTNVAILAQAIKPAASVPNKHGLYPRQIVFYQSGLGTVRSLASYLFEGATGAGIEDKIADAYRFLVDNYQPGDSINAFGFSRGAYTARNLVGYINYAGLMKKSDAALAMMPCWKAYQLRDPSKPETIIHSAEMMHRATGLWPGLNAEETEVTCMRAVADINKTPLPANIEAWIRRKDARTKEGRIQLPNVKVCGVWDTVGAKGIPGHFMSPELTRYYGDFDPMLAPSVKFAFNAMALFEDRKDFIVTRWYTPDPNKESEADRILRQDQVLRQCWFQGSHSDCGGSKSFHGLSDVTLAWMVANLTDREIPLIDVDLKIIREMQDRRHRWGKQPQHPSRIALELQETRQVMKVPKIRSLESGSTAWSSMVNDRRNNHETLHHSVIVGGQYNSTSRQFAELRAHDPDALEQLFRNATEASLLPTERQLRWYKTQMSSPITPKQIWDVAADAVPGGAPADEVDDDIDTGLAPQRPRYVPEAVWAALSFSAKAPVYATSFLINRGLVPQDNLKPGVLVSALEKAGKLVTGGYAAVPGSRALTQRA</sequence>
<keyword evidence="4" id="KW-1185">Reference proteome</keyword>
<evidence type="ECO:0000256" key="1">
    <source>
        <dbReference type="SAM" id="MobiDB-lite"/>
    </source>
</evidence>
<accession>A0A316Z4S9</accession>
<gene>
    <name evidence="3" type="ORF">FA09DRAFT_361900</name>
</gene>
<feature type="compositionally biased region" description="Low complexity" evidence="1">
    <location>
        <begin position="20"/>
        <end position="32"/>
    </location>
</feature>
<dbReference type="Proteomes" id="UP000245946">
    <property type="component" value="Unassembled WGS sequence"/>
</dbReference>
<feature type="region of interest" description="Disordered" evidence="1">
    <location>
        <begin position="15"/>
        <end position="61"/>
    </location>
</feature>
<evidence type="ECO:0000313" key="3">
    <source>
        <dbReference type="EMBL" id="PWN96777.1"/>
    </source>
</evidence>